<protein>
    <recommendedName>
        <fullName evidence="4">Pentapeptide repeat-containing protein</fullName>
    </recommendedName>
</protein>
<dbReference type="EMBL" id="BAAASZ010000027">
    <property type="protein sequence ID" value="GAA2453626.1"/>
    <property type="molecule type" value="Genomic_DNA"/>
</dbReference>
<evidence type="ECO:0000313" key="2">
    <source>
        <dbReference type="EMBL" id="GAA2453626.1"/>
    </source>
</evidence>
<gene>
    <name evidence="2" type="ORF">GCM10010405_41790</name>
</gene>
<comment type="caution">
    <text evidence="2">The sequence shown here is derived from an EMBL/GenBank/DDBJ whole genome shotgun (WGS) entry which is preliminary data.</text>
</comment>
<organism evidence="2 3">
    <name type="scientific">Streptomyces macrosporus</name>
    <dbReference type="NCBI Taxonomy" id="44032"/>
    <lineage>
        <taxon>Bacteria</taxon>
        <taxon>Bacillati</taxon>
        <taxon>Actinomycetota</taxon>
        <taxon>Actinomycetes</taxon>
        <taxon>Kitasatosporales</taxon>
        <taxon>Streptomycetaceae</taxon>
        <taxon>Streptomyces</taxon>
    </lineage>
</organism>
<dbReference type="RefSeq" id="WP_344325667.1">
    <property type="nucleotide sequence ID" value="NZ_BAAASZ010000027.1"/>
</dbReference>
<sequence>MTFANLDPLPPTPDWPPCGDSAHPLIDPVGCRGVPVPGYDACLNHLEESDRAAYLATLSPGADIDHRGTSFTEELLGELLAALTDPVTGQPRLGDAWFVRANFDGPASFAGVIFGGHVRFDEATFEDEVQFSEAVFSGEAWFVEATFSDIAWFFDVSFLDVAVFTGATFSQNVWFQAAKFSGDAVFVGAKFEFPAVFQDATFEHEARFASVTFGDHVWFGGAMVDGRASFQGAVFERATTVGPLVCTERLELSEAVFERAVTVEVAAAAVRCRRTRWASTAALRLRYAAVDLSDAVMEYPVSVSARSRPFVFGDEEMAEPGLTDPRVRAVSLRGVDAAHLVLTDIDLTDCRFAGTIHLDQLRLEGRYTLATVPSGLRWRGMRPVRWTPRRTLAEEHHWRATRFADADGWMPAPEGEEVLEPAALAPVYRQLRKSFEDGKHEPGAADFYYGEMEMRRHADDIPWAERALLTAYWALSGYGLRASRAVGWLLAAMTATVLAMMLWGLPQDSPKSTSTGTLTGRNITMTTETPDPVNPTGPWRERLSTERFEKSLRVVINSVVFRSSGQDLTTAGTYMEMASRFTEPVLLGLAILAVRGRVKR</sequence>
<keyword evidence="3" id="KW-1185">Reference proteome</keyword>
<evidence type="ECO:0008006" key="4">
    <source>
        <dbReference type="Google" id="ProtNLM"/>
    </source>
</evidence>
<dbReference type="InterPro" id="IPR001646">
    <property type="entry name" value="5peptide_repeat"/>
</dbReference>
<dbReference type="Pfam" id="PF13576">
    <property type="entry name" value="Pentapeptide_3"/>
    <property type="match status" value="2"/>
</dbReference>
<proteinExistence type="predicted"/>
<evidence type="ECO:0000256" key="1">
    <source>
        <dbReference type="SAM" id="MobiDB-lite"/>
    </source>
</evidence>
<dbReference type="Gene3D" id="2.160.20.80">
    <property type="entry name" value="E3 ubiquitin-protein ligase SopA"/>
    <property type="match status" value="1"/>
</dbReference>
<name>A0ABN3KAC1_9ACTN</name>
<reference evidence="2 3" key="1">
    <citation type="journal article" date="2019" name="Int. J. Syst. Evol. Microbiol.">
        <title>The Global Catalogue of Microorganisms (GCM) 10K type strain sequencing project: providing services to taxonomists for standard genome sequencing and annotation.</title>
        <authorList>
            <consortium name="The Broad Institute Genomics Platform"/>
            <consortium name="The Broad Institute Genome Sequencing Center for Infectious Disease"/>
            <person name="Wu L."/>
            <person name="Ma J."/>
        </authorList>
    </citation>
    <scope>NUCLEOTIDE SEQUENCE [LARGE SCALE GENOMIC DNA]</scope>
    <source>
        <strain evidence="2 3">JCM 6305</strain>
    </source>
</reference>
<accession>A0ABN3KAC1</accession>
<feature type="region of interest" description="Disordered" evidence="1">
    <location>
        <begin position="511"/>
        <end position="542"/>
    </location>
</feature>
<evidence type="ECO:0000313" key="3">
    <source>
        <dbReference type="Proteomes" id="UP001501638"/>
    </source>
</evidence>
<feature type="compositionally biased region" description="Polar residues" evidence="1">
    <location>
        <begin position="511"/>
        <end position="529"/>
    </location>
</feature>
<dbReference type="Proteomes" id="UP001501638">
    <property type="component" value="Unassembled WGS sequence"/>
</dbReference>